<feature type="compositionally biased region" description="Low complexity" evidence="1">
    <location>
        <begin position="472"/>
        <end position="522"/>
    </location>
</feature>
<reference evidence="2" key="1">
    <citation type="submission" date="2015-11" db="EMBL/GenBank/DDBJ databases">
        <authorList>
            <person name="Chen M.H."/>
            <person name="Kuo S.T."/>
            <person name="Chang P.H."/>
        </authorList>
    </citation>
    <scope>NUCLEOTIDE SEQUENCE</scope>
    <source>
        <strain evidence="2">Taiwan/2005</strain>
    </source>
</reference>
<name>A0A145VVH7_9VIRU</name>
<feature type="region of interest" description="Disordered" evidence="1">
    <location>
        <begin position="248"/>
        <end position="303"/>
    </location>
</feature>
<feature type="compositionally biased region" description="Basic and acidic residues" evidence="1">
    <location>
        <begin position="393"/>
        <end position="408"/>
    </location>
</feature>
<feature type="compositionally biased region" description="Basic and acidic residues" evidence="1">
    <location>
        <begin position="257"/>
        <end position="270"/>
    </location>
</feature>
<protein>
    <submittedName>
        <fullName evidence="2">Uncharacterized protein</fullName>
    </submittedName>
</protein>
<gene>
    <name evidence="2" type="ORF">tc2005_p102c</name>
</gene>
<feature type="compositionally biased region" description="Pro residues" evidence="1">
    <location>
        <begin position="523"/>
        <end position="533"/>
    </location>
</feature>
<feature type="compositionally biased region" description="Basic and acidic residues" evidence="1">
    <location>
        <begin position="450"/>
        <end position="466"/>
    </location>
</feature>
<feature type="region of interest" description="Disordered" evidence="1">
    <location>
        <begin position="366"/>
        <end position="536"/>
    </location>
</feature>
<accession>A0A145VVH7</accession>
<proteinExistence type="predicted"/>
<dbReference type="EMBL" id="KU096999">
    <property type="protein sequence ID" value="AMW36246.1"/>
    <property type="molecule type" value="Genomic_DNA"/>
</dbReference>
<organism evidence="2">
    <name type="scientific">Abalone herpesvirus Taiwan/2005</name>
    <dbReference type="NCBI Taxonomy" id="1821058"/>
    <lineage>
        <taxon>Viruses</taxon>
        <taxon>Duplodnaviria</taxon>
        <taxon>Heunggongvirae</taxon>
        <taxon>Peploviricota</taxon>
        <taxon>Herviviricetes</taxon>
        <taxon>Herpesvirales</taxon>
    </lineage>
</organism>
<sequence>MSSRKQRIDFTGVVAFIDDDPTADIKLDDSGRFYEIPDSMARAFEANEDEIPIMFEHSEQLPGKNAKDSDKKPLKPLGKVKKFYVGKAKNRRVLKMDAQIDNPGFITALQRMTYDYNNMHKPGAYGSSDKFIRGGKTGTKTDVTAKQALTVRFPGLSISHRLINLNKPKEVSVCSAGARHGTLITDATYFADGGEGQDPSVSEDEVQPYSRAFNSLNVMGLNVKKGNKIKKDAELIGMDVDEVMSFTLKPEDGEEGETQKPPEEEPRKSEEEEAISPSKEREEPTIPPQPISPVPPQIQPTEVSIQEPKTTIIQEPEPDKLNNFSKEEIIKRHEEQVLKEFNEQTMAATMSDVLQQFVKGQAELKEMLMSQNKPATSTPLHAPEPRRPKRSPRYSDDEYEPLERRDRSPINNKRRYRSPVRQEEEEEYFQPERKMKRPSSRYYQDDDVEYERRVKRVYEPRYERYAPEPQRADPYFYQQQQQHRQPMYARQYDEQYVQQPPQYMQQQRQPIQQQQPRVVYQQAPPPPPPPAPEPKIVYVDENGYEIPEPKPQPVQQQIIKRVVVKSAPQPPPPGTEEPMVEESAPVKEQATPPPPQASTSDNYSMQPEPVFVAKTRAQHFEDLIKNF</sequence>
<evidence type="ECO:0000313" key="2">
    <source>
        <dbReference type="EMBL" id="AMW36246.1"/>
    </source>
</evidence>
<evidence type="ECO:0000256" key="1">
    <source>
        <dbReference type="SAM" id="MobiDB-lite"/>
    </source>
</evidence>
<feature type="region of interest" description="Disordered" evidence="1">
    <location>
        <begin position="563"/>
        <end position="609"/>
    </location>
</feature>
<feature type="compositionally biased region" description="Pro residues" evidence="1">
    <location>
        <begin position="285"/>
        <end position="298"/>
    </location>
</feature>
<feature type="compositionally biased region" description="Polar residues" evidence="1">
    <location>
        <begin position="369"/>
        <end position="379"/>
    </location>
</feature>